<protein>
    <submittedName>
        <fullName evidence="8">ZZ-type domain-containing protein</fullName>
    </submittedName>
</protein>
<dbReference type="GO" id="GO:0035973">
    <property type="term" value="P:aggrephagy"/>
    <property type="evidence" value="ECO:0007669"/>
    <property type="project" value="TreeGrafter"/>
</dbReference>
<dbReference type="GO" id="GO:0005080">
    <property type="term" value="F:protein kinase C binding"/>
    <property type="evidence" value="ECO:0007669"/>
    <property type="project" value="TreeGrafter"/>
</dbReference>
<dbReference type="SUPFAM" id="SSF54277">
    <property type="entry name" value="CAD &amp; PB1 domains"/>
    <property type="match status" value="1"/>
</dbReference>
<dbReference type="WBParaSite" id="Pan_g334.t1">
    <property type="protein sequence ID" value="Pan_g334.t1"/>
    <property type="gene ID" value="Pan_g334"/>
</dbReference>
<organism evidence="7 8">
    <name type="scientific">Panagrellus redivivus</name>
    <name type="common">Microworm</name>
    <dbReference type="NCBI Taxonomy" id="6233"/>
    <lineage>
        <taxon>Eukaryota</taxon>
        <taxon>Metazoa</taxon>
        <taxon>Ecdysozoa</taxon>
        <taxon>Nematoda</taxon>
        <taxon>Chromadorea</taxon>
        <taxon>Rhabditida</taxon>
        <taxon>Tylenchina</taxon>
        <taxon>Panagrolaimomorpha</taxon>
        <taxon>Panagrolaimoidea</taxon>
        <taxon>Panagrolaimidae</taxon>
        <taxon>Panagrellus</taxon>
    </lineage>
</organism>
<evidence type="ECO:0000313" key="7">
    <source>
        <dbReference type="Proteomes" id="UP000492821"/>
    </source>
</evidence>
<sequence>MSVISSVGTCSSHLDDMIRIKWDNNSVLHRFSMPVSGGFPDLLQKVKDIDSNFNDCLSYIDDEGDMILLTSTPELQELVHLTTESNPVNAIIRLKTTERENKTLPVVPEATATPILTTTTTNSTSILPRLTPSAPKHQHRGIICDSCNFPVIGIRYKCIECADYDLCERCEKTGMHGEHAMIRRVTEQTPIPSFIGLHRLGIRGSRRRRALLEDNRPKYPRRNDFEAGATAALRRANSVEQGTQVRPANAEASVEAHLLRGPDHFLQPTPQINETARQVPPYSLLMRSAAEVTRQAREIVQHHLSHDEPLRNSINRSLSTLSDVFAPASRSGFLFQVDRPHVPVNPAAPTTNTSTPAPQADSTPVASRQNSTTVTQAEPVIPVEPTPAPAADVQMTETIDTTNQSEESTEMVDSVHTAIAPEDVDMNSSTHTAVAPSEVPADFNDAQSVRSEFSVVSAQPQEQDGPVDPSLIQSQNDVFYEAPESHAPSSRMSMLSDIEVLEMRDEQEDSDHDSEPEIDRLRRDRPIIESDGQAMADTDGWLVLNDASYEDMCRRYESTRVSTVSEPEMDDIQDPITVAEPEAVRPVPATQEVAATPVVTQTVATAPPAVAEPVIAAPVAATAPEATTPTAPIYPALEQPEEPCMAGTPYYNIGSYFKDAKHSRRCMIEHSNTQIQAAVDILVNEFGFDNCNGWLTDLSEKTNGNVEQILGLMEDDKIYRAHLRAPSPDPRLDFH</sequence>
<dbReference type="GO" id="GO:0044753">
    <property type="term" value="C:amphisome"/>
    <property type="evidence" value="ECO:0007669"/>
    <property type="project" value="TreeGrafter"/>
</dbReference>
<keyword evidence="1" id="KW-0479">Metal-binding</keyword>
<dbReference type="PROSITE" id="PS01357">
    <property type="entry name" value="ZF_ZZ_1"/>
    <property type="match status" value="1"/>
</dbReference>
<accession>A0A7E4VWP2</accession>
<dbReference type="CDD" id="cd05992">
    <property type="entry name" value="PB1"/>
    <property type="match status" value="1"/>
</dbReference>
<reference evidence="8" key="2">
    <citation type="submission" date="2020-10" db="UniProtKB">
        <authorList>
            <consortium name="WormBaseParasite"/>
        </authorList>
    </citation>
    <scope>IDENTIFICATION</scope>
</reference>
<dbReference type="SUPFAM" id="SSF46934">
    <property type="entry name" value="UBA-like"/>
    <property type="match status" value="1"/>
</dbReference>
<dbReference type="Proteomes" id="UP000492821">
    <property type="component" value="Unassembled WGS sequence"/>
</dbReference>
<dbReference type="CDD" id="cd02340">
    <property type="entry name" value="ZZ_NBR1_like"/>
    <property type="match status" value="1"/>
</dbReference>
<dbReference type="GO" id="GO:0000423">
    <property type="term" value="P:mitophagy"/>
    <property type="evidence" value="ECO:0007669"/>
    <property type="project" value="TreeGrafter"/>
</dbReference>
<dbReference type="InterPro" id="IPR052260">
    <property type="entry name" value="Autophagy_Rcpt_SigReg"/>
</dbReference>
<dbReference type="Pfam" id="PF00569">
    <property type="entry name" value="ZZ"/>
    <property type="match status" value="1"/>
</dbReference>
<feature type="domain" description="ZZ-type" evidence="6">
    <location>
        <begin position="139"/>
        <end position="189"/>
    </location>
</feature>
<dbReference type="GO" id="GO:0016235">
    <property type="term" value="C:aggresome"/>
    <property type="evidence" value="ECO:0007669"/>
    <property type="project" value="TreeGrafter"/>
</dbReference>
<evidence type="ECO:0000313" key="8">
    <source>
        <dbReference type="WBParaSite" id="Pan_g334.t1"/>
    </source>
</evidence>
<feature type="compositionally biased region" description="Low complexity" evidence="5">
    <location>
        <begin position="347"/>
        <end position="360"/>
    </location>
</feature>
<dbReference type="PANTHER" id="PTHR15090:SF0">
    <property type="entry name" value="SEQUESTOSOME-1"/>
    <property type="match status" value="1"/>
</dbReference>
<feature type="region of interest" description="Disordered" evidence="5">
    <location>
        <begin position="344"/>
        <end position="388"/>
    </location>
</feature>
<name>A0A7E4VWP2_PANRE</name>
<evidence type="ECO:0000256" key="2">
    <source>
        <dbReference type="ARBA" id="ARBA00022771"/>
    </source>
</evidence>
<feature type="compositionally biased region" description="Polar residues" evidence="5">
    <location>
        <begin position="361"/>
        <end position="376"/>
    </location>
</feature>
<evidence type="ECO:0000259" key="6">
    <source>
        <dbReference type="PROSITE" id="PS50135"/>
    </source>
</evidence>
<evidence type="ECO:0000256" key="3">
    <source>
        <dbReference type="ARBA" id="ARBA00022833"/>
    </source>
</evidence>
<dbReference type="SUPFAM" id="SSF57850">
    <property type="entry name" value="RING/U-box"/>
    <property type="match status" value="1"/>
</dbReference>
<dbReference type="GO" id="GO:0008270">
    <property type="term" value="F:zinc ion binding"/>
    <property type="evidence" value="ECO:0007669"/>
    <property type="project" value="UniProtKB-KW"/>
</dbReference>
<evidence type="ECO:0000256" key="1">
    <source>
        <dbReference type="ARBA" id="ARBA00022723"/>
    </source>
</evidence>
<dbReference type="Gene3D" id="3.30.60.90">
    <property type="match status" value="1"/>
</dbReference>
<dbReference type="InterPro" id="IPR000433">
    <property type="entry name" value="Znf_ZZ"/>
</dbReference>
<keyword evidence="7" id="KW-1185">Reference proteome</keyword>
<dbReference type="SMART" id="SM00291">
    <property type="entry name" value="ZnF_ZZ"/>
    <property type="match status" value="1"/>
</dbReference>
<dbReference type="Gene3D" id="3.10.20.90">
    <property type="entry name" value="Phosphatidylinositol 3-kinase Catalytic Subunit, Chain A, domain 1"/>
    <property type="match status" value="1"/>
</dbReference>
<dbReference type="GO" id="GO:0007032">
    <property type="term" value="P:endosome organization"/>
    <property type="evidence" value="ECO:0007669"/>
    <property type="project" value="TreeGrafter"/>
</dbReference>
<evidence type="ECO:0000256" key="5">
    <source>
        <dbReference type="SAM" id="MobiDB-lite"/>
    </source>
</evidence>
<dbReference type="PROSITE" id="PS50135">
    <property type="entry name" value="ZF_ZZ_2"/>
    <property type="match status" value="1"/>
</dbReference>
<dbReference type="PANTHER" id="PTHR15090">
    <property type="entry name" value="SEQUESTOSOME 1-RELATED"/>
    <property type="match status" value="1"/>
</dbReference>
<dbReference type="Gene3D" id="1.10.8.10">
    <property type="entry name" value="DNA helicase RuvA subunit, C-terminal domain"/>
    <property type="match status" value="1"/>
</dbReference>
<dbReference type="AlphaFoldDB" id="A0A7E4VWP2"/>
<proteinExistence type="predicted"/>
<keyword evidence="3" id="KW-0862">Zinc</keyword>
<dbReference type="GO" id="GO:0070530">
    <property type="term" value="F:K63-linked polyubiquitin modification-dependent protein binding"/>
    <property type="evidence" value="ECO:0007669"/>
    <property type="project" value="TreeGrafter"/>
</dbReference>
<dbReference type="InterPro" id="IPR043145">
    <property type="entry name" value="Znf_ZZ_sf"/>
</dbReference>
<reference evidence="7" key="1">
    <citation type="journal article" date="2013" name="Genetics">
        <title>The draft genome and transcriptome of Panagrellus redivivus are shaped by the harsh demands of a free-living lifestyle.</title>
        <authorList>
            <person name="Srinivasan J."/>
            <person name="Dillman A.R."/>
            <person name="Macchietto M.G."/>
            <person name="Heikkinen L."/>
            <person name="Lakso M."/>
            <person name="Fracchia K.M."/>
            <person name="Antoshechkin I."/>
            <person name="Mortazavi A."/>
            <person name="Wong G."/>
            <person name="Sternberg P.W."/>
        </authorList>
    </citation>
    <scope>NUCLEOTIDE SEQUENCE [LARGE SCALE GENOMIC DNA]</scope>
    <source>
        <strain evidence="7">MT8872</strain>
    </source>
</reference>
<keyword evidence="2 4" id="KW-0863">Zinc-finger</keyword>
<dbReference type="InterPro" id="IPR009060">
    <property type="entry name" value="UBA-like_sf"/>
</dbReference>
<evidence type="ECO:0000256" key="4">
    <source>
        <dbReference type="PROSITE-ProRule" id="PRU00228"/>
    </source>
</evidence>